<evidence type="ECO:0000256" key="1">
    <source>
        <dbReference type="SAM" id="SignalP"/>
    </source>
</evidence>
<dbReference type="InterPro" id="IPR011042">
    <property type="entry name" value="6-blade_b-propeller_TolB-like"/>
</dbReference>
<organism evidence="3 4">
    <name type="scientific">Pedobacter psychrophilus</name>
    <dbReference type="NCBI Taxonomy" id="1826909"/>
    <lineage>
        <taxon>Bacteria</taxon>
        <taxon>Pseudomonadati</taxon>
        <taxon>Bacteroidota</taxon>
        <taxon>Sphingobacteriia</taxon>
        <taxon>Sphingobacteriales</taxon>
        <taxon>Sphingobacteriaceae</taxon>
        <taxon>Pedobacter</taxon>
    </lineage>
</organism>
<dbReference type="RefSeq" id="WP_068822689.1">
    <property type="nucleotide sequence ID" value="NZ_LWHJ01000028.1"/>
</dbReference>
<dbReference type="PANTHER" id="PTHR19328">
    <property type="entry name" value="HEDGEHOG-INTERACTING PROTEIN"/>
    <property type="match status" value="1"/>
</dbReference>
<gene>
    <name evidence="3" type="ORF">A5893_10885</name>
</gene>
<dbReference type="InterPro" id="IPR012938">
    <property type="entry name" value="Glc/Sorbosone_DH"/>
</dbReference>
<sequence length="439" mass="47536">MKNKNLYYLAIPLFLLAAACSNKAIKESQGTNSSDSSTAKNLDSLPAISESKTKFSNIIGWEDNHTPKAPSGFIVTRFAEGIKSPRQCYIAPNGDVLVVLSNSERSAKDKLIGEISGKADAEVGGKSSNTILLYRDKDGDGVAETKSTFLQNLNQPFGMLIIGNNFYVANTDGLWMYPYQTGNVRIEQSGKKILDLPAGGYNNHWTRNLIANADNSKIYVSVGSGSNVGENGLEKEVRRANILEINPDGSGEKIYAAGLRNPVGMAWNPSTNELWTAVNERDGLGDNLVPDYITSVKKDGFYGWPFSYFGQNVDPRRKGEKPELVAKAIVPTYALAPHSASLGLAFYNGDKFPEKYNGGAFVGQHGSWNRSEFTGYKVVFVPFNNGKPNGKEQDFLTGFAVEDGSRDVHGRPVGVTVANDGALLVADDGAGIIWRVAAK</sequence>
<dbReference type="EMBL" id="LWHJ01000028">
    <property type="protein sequence ID" value="OAQ39163.1"/>
    <property type="molecule type" value="Genomic_DNA"/>
</dbReference>
<evidence type="ECO:0000313" key="4">
    <source>
        <dbReference type="Proteomes" id="UP000078459"/>
    </source>
</evidence>
<dbReference type="AlphaFoldDB" id="A0A179DFB7"/>
<evidence type="ECO:0000259" key="2">
    <source>
        <dbReference type="Pfam" id="PF07995"/>
    </source>
</evidence>
<accession>A0A179DFB7</accession>
<dbReference type="SUPFAM" id="SSF50952">
    <property type="entry name" value="Soluble quinoprotein glucose dehydrogenase"/>
    <property type="match status" value="1"/>
</dbReference>
<dbReference type="InterPro" id="IPR011041">
    <property type="entry name" value="Quinoprot_gluc/sorb_DH_b-prop"/>
</dbReference>
<keyword evidence="4" id="KW-1185">Reference proteome</keyword>
<dbReference type="Pfam" id="PF07995">
    <property type="entry name" value="GSDH"/>
    <property type="match status" value="1"/>
</dbReference>
<name>A0A179DFB7_9SPHI</name>
<reference evidence="3 4" key="1">
    <citation type="submission" date="2016-04" db="EMBL/GenBank/DDBJ databases">
        <authorList>
            <person name="Evans L.H."/>
            <person name="Alamgir A."/>
            <person name="Owens N."/>
            <person name="Weber N.D."/>
            <person name="Virtaneva K."/>
            <person name="Barbian K."/>
            <person name="Babar A."/>
            <person name="Rosenke K."/>
        </authorList>
    </citation>
    <scope>NUCLEOTIDE SEQUENCE [LARGE SCALE GENOMIC DNA]</scope>
    <source>
        <strain evidence="3 4">CCM 8644</strain>
    </source>
</reference>
<dbReference type="OrthoDB" id="9811395at2"/>
<evidence type="ECO:0000313" key="3">
    <source>
        <dbReference type="EMBL" id="OAQ39163.1"/>
    </source>
</evidence>
<keyword evidence="1" id="KW-0732">Signal</keyword>
<feature type="domain" description="Glucose/Sorbosone dehydrogenase" evidence="2">
    <location>
        <begin position="199"/>
        <end position="364"/>
    </location>
</feature>
<reference evidence="3 4" key="2">
    <citation type="submission" date="2016-06" db="EMBL/GenBank/DDBJ databases">
        <title>Pedobacter psychrophilus sp. nov., isolated from Antarctic fragmentary rock.</title>
        <authorList>
            <person name="Svec P."/>
        </authorList>
    </citation>
    <scope>NUCLEOTIDE SEQUENCE [LARGE SCALE GENOMIC DNA]</scope>
    <source>
        <strain evidence="3 4">CCM 8644</strain>
    </source>
</reference>
<comment type="caution">
    <text evidence="3">The sequence shown here is derived from an EMBL/GenBank/DDBJ whole genome shotgun (WGS) entry which is preliminary data.</text>
</comment>
<feature type="signal peptide" evidence="1">
    <location>
        <begin position="1"/>
        <end position="24"/>
    </location>
</feature>
<dbReference type="PANTHER" id="PTHR19328:SF55">
    <property type="entry name" value="BLR6566 PROTEIN"/>
    <property type="match status" value="1"/>
</dbReference>
<protein>
    <submittedName>
        <fullName evidence="3">L-sorbosone dehydrogenase</fullName>
    </submittedName>
</protein>
<dbReference type="Gene3D" id="2.120.10.30">
    <property type="entry name" value="TolB, C-terminal domain"/>
    <property type="match status" value="1"/>
</dbReference>
<dbReference type="Proteomes" id="UP000078459">
    <property type="component" value="Unassembled WGS sequence"/>
</dbReference>
<dbReference type="STRING" id="1826909.A5893_10885"/>
<proteinExistence type="predicted"/>
<feature type="chain" id="PRO_5008100437" evidence="1">
    <location>
        <begin position="25"/>
        <end position="439"/>
    </location>
</feature>
<dbReference type="PROSITE" id="PS51257">
    <property type="entry name" value="PROKAR_LIPOPROTEIN"/>
    <property type="match status" value="1"/>
</dbReference>